<dbReference type="PIRSF" id="PIRSF005962">
    <property type="entry name" value="Pept_M20D_amidohydro"/>
    <property type="match status" value="1"/>
</dbReference>
<dbReference type="InterPro" id="IPR036264">
    <property type="entry name" value="Bact_exopeptidase_dim_dom"/>
</dbReference>
<evidence type="ECO:0000313" key="2">
    <source>
        <dbReference type="EMBL" id="AUW95491.1"/>
    </source>
</evidence>
<dbReference type="Pfam" id="PF01546">
    <property type="entry name" value="Peptidase_M20"/>
    <property type="match status" value="1"/>
</dbReference>
<dbReference type="Gene3D" id="3.40.630.10">
    <property type="entry name" value="Zn peptidases"/>
    <property type="match status" value="1"/>
</dbReference>
<dbReference type="PANTHER" id="PTHR11014:SF63">
    <property type="entry name" value="METALLOPEPTIDASE, PUTATIVE (AFU_ORTHOLOGUE AFUA_6G09600)-RELATED"/>
    <property type="match status" value="1"/>
</dbReference>
<keyword evidence="3" id="KW-1185">Reference proteome</keyword>
<dbReference type="Proteomes" id="UP000325292">
    <property type="component" value="Chromosome"/>
</dbReference>
<protein>
    <submittedName>
        <fullName evidence="2">Amidohydrolase</fullName>
    </submittedName>
</protein>
<dbReference type="InterPro" id="IPR017439">
    <property type="entry name" value="Amidohydrolase"/>
</dbReference>
<sequence length="372" mass="39511">MVDVRRQIHRFPELGLETPHTQQVVEEALDFLQISHHRLIGTGVVGVIAPNAQGPAMLLRADMDALPILEATGLPFSSEISGRMHACGHDMHTAMLLGAAYYLKHHEAQLSHPVILMFQPGEEGPGGALPMIEAGILDNPPVSRAVMVHVDSDLAAGVVGLFSGPAMASPNDFSITVKGRGGHGAHPDKTVDAIIAATAIVQACQTLVSREEDPTEPLVVTFGTICGGYRENVIADTVEMTGTIRILSPNNLDGTLERFDNLVHQIAQAYRAEAVISMHRGYPPLVADPAFTGLAQQVLTQELGEAAVVLLPRPSMGAEDFAYVAQRVPATNVHVGVVGPDFVTGIHSAAFNPDERALRTGAQAFAAIAMHL</sequence>
<gene>
    <name evidence="2" type="ORF">BXT84_08605</name>
</gene>
<proteinExistence type="predicted"/>
<organism evidence="2 3">
    <name type="scientific">Sulfobacillus thermotolerans</name>
    <dbReference type="NCBI Taxonomy" id="338644"/>
    <lineage>
        <taxon>Bacteria</taxon>
        <taxon>Bacillati</taxon>
        <taxon>Bacillota</taxon>
        <taxon>Clostridia</taxon>
        <taxon>Eubacteriales</taxon>
        <taxon>Clostridiales Family XVII. Incertae Sedis</taxon>
        <taxon>Sulfobacillus</taxon>
    </lineage>
</organism>
<reference evidence="2 3" key="1">
    <citation type="journal article" date="2019" name="Sci. Rep.">
        <title>Sulfobacillus thermotolerans: new insights into resistance and metabolic capacities of acidophilic chemolithotrophs.</title>
        <authorList>
            <person name="Panyushkina A.E."/>
            <person name="Babenko V.V."/>
            <person name="Nikitina A.S."/>
            <person name="Selezneva O.V."/>
            <person name="Tsaplina I.A."/>
            <person name="Letarova M.A."/>
            <person name="Kostryukova E.S."/>
            <person name="Letarov A.V."/>
        </authorList>
    </citation>
    <scope>NUCLEOTIDE SEQUENCE [LARGE SCALE GENOMIC DNA]</scope>
    <source>
        <strain evidence="2 3">Kr1</strain>
    </source>
</reference>
<dbReference type="NCBIfam" id="TIGR01891">
    <property type="entry name" value="amidohydrolases"/>
    <property type="match status" value="1"/>
</dbReference>
<dbReference type="SUPFAM" id="SSF53187">
    <property type="entry name" value="Zn-dependent exopeptidases"/>
    <property type="match status" value="1"/>
</dbReference>
<feature type="domain" description="Peptidase M20 dimerisation" evidence="1">
    <location>
        <begin position="173"/>
        <end position="268"/>
    </location>
</feature>
<dbReference type="SUPFAM" id="SSF55031">
    <property type="entry name" value="Bacterial exopeptidase dimerisation domain"/>
    <property type="match status" value="1"/>
</dbReference>
<evidence type="ECO:0000259" key="1">
    <source>
        <dbReference type="Pfam" id="PF07687"/>
    </source>
</evidence>
<dbReference type="PANTHER" id="PTHR11014">
    <property type="entry name" value="PEPTIDASE M20 FAMILY MEMBER"/>
    <property type="match status" value="1"/>
</dbReference>
<dbReference type="Pfam" id="PF07687">
    <property type="entry name" value="M20_dimer"/>
    <property type="match status" value="1"/>
</dbReference>
<dbReference type="InterPro" id="IPR011650">
    <property type="entry name" value="Peptidase_M20_dimer"/>
</dbReference>
<dbReference type="CDD" id="cd03886">
    <property type="entry name" value="M20_Acy1"/>
    <property type="match status" value="1"/>
</dbReference>
<accession>A0ABN5H4H3</accession>
<name>A0ABN5H4H3_9FIRM</name>
<dbReference type="Gene3D" id="3.30.70.360">
    <property type="match status" value="1"/>
</dbReference>
<evidence type="ECO:0000313" key="3">
    <source>
        <dbReference type="Proteomes" id="UP000325292"/>
    </source>
</evidence>
<dbReference type="InterPro" id="IPR002933">
    <property type="entry name" value="Peptidase_M20"/>
</dbReference>
<dbReference type="EMBL" id="CP019454">
    <property type="protein sequence ID" value="AUW95491.1"/>
    <property type="molecule type" value="Genomic_DNA"/>
</dbReference>